<dbReference type="EMBL" id="MT145017">
    <property type="protein sequence ID" value="QJI02626.1"/>
    <property type="molecule type" value="Genomic_DNA"/>
</dbReference>
<gene>
    <name evidence="2" type="ORF">MM415A03156_0010</name>
    <name evidence="3" type="ORF">MM415B03512_0008</name>
    <name evidence="1" type="ORF">TM448A06110_0009</name>
    <name evidence="4" type="ORF">TM448B03474_0009</name>
</gene>
<reference evidence="1" key="1">
    <citation type="submission" date="2020-03" db="EMBL/GenBank/DDBJ databases">
        <title>The deep terrestrial virosphere.</title>
        <authorList>
            <person name="Holmfeldt K."/>
            <person name="Nilsson E."/>
            <person name="Simone D."/>
            <person name="Lopez-Fernandez M."/>
            <person name="Wu X."/>
            <person name="de Brujin I."/>
            <person name="Lundin D."/>
            <person name="Andersson A."/>
            <person name="Bertilsson S."/>
            <person name="Dopson M."/>
        </authorList>
    </citation>
    <scope>NUCLEOTIDE SEQUENCE</scope>
    <source>
        <strain evidence="2">MM415A03156</strain>
        <strain evidence="3">MM415B03512</strain>
        <strain evidence="1">TM448A06110</strain>
        <strain evidence="4">TM448B03474</strain>
    </source>
</reference>
<dbReference type="AlphaFoldDB" id="A0A6H2A5B6"/>
<evidence type="ECO:0000313" key="3">
    <source>
        <dbReference type="EMBL" id="QJA90933.1"/>
    </source>
</evidence>
<evidence type="ECO:0000313" key="4">
    <source>
        <dbReference type="EMBL" id="QJI02626.1"/>
    </source>
</evidence>
<proteinExistence type="predicted"/>
<sequence>MDKVRAFLKCVMSEDQIESQISSDLLVEFYTRDLEEILDEYEKLIGAEKTTFFCPNESQVCITRKNGKIVGLAIMKCRHCGRNILVSHLE</sequence>
<evidence type="ECO:0000313" key="2">
    <source>
        <dbReference type="EMBL" id="QJA71495.1"/>
    </source>
</evidence>
<protein>
    <submittedName>
        <fullName evidence="1">Uncharacterized protein</fullName>
    </submittedName>
</protein>
<organism evidence="1">
    <name type="scientific">viral metagenome</name>
    <dbReference type="NCBI Taxonomy" id="1070528"/>
    <lineage>
        <taxon>unclassified sequences</taxon>
        <taxon>metagenomes</taxon>
        <taxon>organismal metagenomes</taxon>
    </lineage>
</organism>
<dbReference type="EMBL" id="MT144547">
    <property type="protein sequence ID" value="QJA54889.1"/>
    <property type="molecule type" value="Genomic_DNA"/>
</dbReference>
<accession>A0A6H2A5B6</accession>
<dbReference type="EMBL" id="MT142949">
    <property type="protein sequence ID" value="QJA90933.1"/>
    <property type="molecule type" value="Genomic_DNA"/>
</dbReference>
<evidence type="ECO:0000313" key="1">
    <source>
        <dbReference type="EMBL" id="QJA54889.1"/>
    </source>
</evidence>
<dbReference type="EMBL" id="MT141877">
    <property type="protein sequence ID" value="QJA71495.1"/>
    <property type="molecule type" value="Genomic_DNA"/>
</dbReference>
<name>A0A6H2A5B6_9ZZZZ</name>